<feature type="transmembrane region" description="Helical" evidence="3">
    <location>
        <begin position="42"/>
        <end position="65"/>
    </location>
</feature>
<dbReference type="InParanoid" id="A0A2H3DUW3"/>
<feature type="transmembrane region" description="Helical" evidence="3">
    <location>
        <begin position="85"/>
        <end position="102"/>
    </location>
</feature>
<dbReference type="OMA" id="CGIMLAR"/>
<comment type="subcellular location">
    <subcellularLocation>
        <location evidence="1">Membrane</location>
        <topology evidence="1">Multi-pass membrane protein</topology>
    </subcellularLocation>
</comment>
<feature type="transmembrane region" description="Helical" evidence="3">
    <location>
        <begin position="201"/>
        <end position="221"/>
    </location>
</feature>
<feature type="transmembrane region" description="Helical" evidence="3">
    <location>
        <begin position="249"/>
        <end position="276"/>
    </location>
</feature>
<keyword evidence="3" id="KW-0472">Membrane</keyword>
<feature type="transmembrane region" description="Helical" evidence="3">
    <location>
        <begin position="282"/>
        <end position="304"/>
    </location>
</feature>
<organism evidence="5 6">
    <name type="scientific">Armillaria gallica</name>
    <name type="common">Bulbous honey fungus</name>
    <name type="synonym">Armillaria bulbosa</name>
    <dbReference type="NCBI Taxonomy" id="47427"/>
    <lineage>
        <taxon>Eukaryota</taxon>
        <taxon>Fungi</taxon>
        <taxon>Dikarya</taxon>
        <taxon>Basidiomycota</taxon>
        <taxon>Agaricomycotina</taxon>
        <taxon>Agaricomycetes</taxon>
        <taxon>Agaricomycetidae</taxon>
        <taxon>Agaricales</taxon>
        <taxon>Marasmiineae</taxon>
        <taxon>Physalacriaceae</taxon>
        <taxon>Armillaria</taxon>
    </lineage>
</organism>
<dbReference type="Gene3D" id="1.20.1250.20">
    <property type="entry name" value="MFS general substrate transporter like domains"/>
    <property type="match status" value="1"/>
</dbReference>
<dbReference type="GO" id="GO:0022857">
    <property type="term" value="F:transmembrane transporter activity"/>
    <property type="evidence" value="ECO:0007669"/>
    <property type="project" value="InterPro"/>
</dbReference>
<dbReference type="GO" id="GO:0016020">
    <property type="term" value="C:membrane"/>
    <property type="evidence" value="ECO:0007669"/>
    <property type="project" value="UniProtKB-SubCell"/>
</dbReference>
<feature type="transmembrane region" description="Helical" evidence="3">
    <location>
        <begin position="311"/>
        <end position="330"/>
    </location>
</feature>
<evidence type="ECO:0000256" key="2">
    <source>
        <dbReference type="SAM" id="MobiDB-lite"/>
    </source>
</evidence>
<feature type="transmembrane region" description="Helical" evidence="3">
    <location>
        <begin position="114"/>
        <end position="131"/>
    </location>
</feature>
<evidence type="ECO:0000313" key="6">
    <source>
        <dbReference type="Proteomes" id="UP000217790"/>
    </source>
</evidence>
<gene>
    <name evidence="5" type="ORF">ARMGADRAFT_993557</name>
</gene>
<keyword evidence="6" id="KW-1185">Reference proteome</keyword>
<dbReference type="PANTHER" id="PTHR42910">
    <property type="entry name" value="TRANSPORTER SCO4007-RELATED"/>
    <property type="match status" value="1"/>
</dbReference>
<sequence>MATMKEQEARGNVDDSVTIPTPKDFGFIPVPRQLRYDPTKPFHFSLAMNIAFGVISTFTVANLYYCQPLLIELSKDFNVTYEEVSRIPTLLQAGYATGLVLITPLGDLVRRRQLVLILIAVSASLTIGLSVTSNLAVFEALSFLVGAVTVVPQVLMPLAVDLAPPQRRASALSIVLAGLLFGILLARVLSGVIGEFTSWRVVYYLAIGIQYFLVLGSYFVVPDYPAKNAHLTYWHILQTMAKFAVTEPLLIQACLISIGSSASFTNFWVTLTFLLGGDPYNYSTLVIGLFGLIGMFAVAMGPILGRAIDHLVPWYASLIGIFMLLCSQAVQTGAGGISIGAIIITTIGIDTFRQMLEVSLATRIFSINPEARARLNAVYILSLFIGQVMGSSVGTKVFVQYGWRAGGALSMAFCGWMLFILMLRGPHCGNKTWFGYEGGWKARKNVTEQAQERREDDKQDVEMGADSRSHETDEKESEERR</sequence>
<dbReference type="OrthoDB" id="2105912at2759"/>
<feature type="domain" description="Major facilitator superfamily (MFS) profile" evidence="4">
    <location>
        <begin position="45"/>
        <end position="429"/>
    </location>
</feature>
<evidence type="ECO:0000313" key="5">
    <source>
        <dbReference type="EMBL" id="PBK92063.1"/>
    </source>
</evidence>
<dbReference type="InterPro" id="IPR036259">
    <property type="entry name" value="MFS_trans_sf"/>
</dbReference>
<feature type="compositionally biased region" description="Basic and acidic residues" evidence="2">
    <location>
        <begin position="450"/>
        <end position="481"/>
    </location>
</feature>
<keyword evidence="3" id="KW-1133">Transmembrane helix</keyword>
<evidence type="ECO:0000256" key="1">
    <source>
        <dbReference type="ARBA" id="ARBA00004141"/>
    </source>
</evidence>
<accession>A0A2H3DUW3</accession>
<dbReference type="Pfam" id="PF07690">
    <property type="entry name" value="MFS_1"/>
    <property type="match status" value="1"/>
</dbReference>
<feature type="region of interest" description="Disordered" evidence="2">
    <location>
        <begin position="445"/>
        <end position="481"/>
    </location>
</feature>
<feature type="transmembrane region" description="Helical" evidence="3">
    <location>
        <begin position="137"/>
        <end position="159"/>
    </location>
</feature>
<feature type="transmembrane region" description="Helical" evidence="3">
    <location>
        <begin position="377"/>
        <end position="399"/>
    </location>
</feature>
<keyword evidence="3" id="KW-0812">Transmembrane</keyword>
<feature type="transmembrane region" description="Helical" evidence="3">
    <location>
        <begin position="336"/>
        <end position="356"/>
    </location>
</feature>
<dbReference type="InterPro" id="IPR011701">
    <property type="entry name" value="MFS"/>
</dbReference>
<dbReference type="EMBL" id="KZ293659">
    <property type="protein sequence ID" value="PBK92063.1"/>
    <property type="molecule type" value="Genomic_DNA"/>
</dbReference>
<evidence type="ECO:0000256" key="3">
    <source>
        <dbReference type="SAM" id="Phobius"/>
    </source>
</evidence>
<dbReference type="PROSITE" id="PS50850">
    <property type="entry name" value="MFS"/>
    <property type="match status" value="1"/>
</dbReference>
<proteinExistence type="predicted"/>
<feature type="transmembrane region" description="Helical" evidence="3">
    <location>
        <begin position="171"/>
        <end position="189"/>
    </location>
</feature>
<name>A0A2H3DUW3_ARMGA</name>
<evidence type="ECO:0000259" key="4">
    <source>
        <dbReference type="PROSITE" id="PS50850"/>
    </source>
</evidence>
<dbReference type="STRING" id="47427.A0A2H3DUW3"/>
<dbReference type="SUPFAM" id="SSF103473">
    <property type="entry name" value="MFS general substrate transporter"/>
    <property type="match status" value="1"/>
</dbReference>
<reference evidence="6" key="1">
    <citation type="journal article" date="2017" name="Nat. Ecol. Evol.">
        <title>Genome expansion and lineage-specific genetic innovations in the forest pathogenic fungi Armillaria.</title>
        <authorList>
            <person name="Sipos G."/>
            <person name="Prasanna A.N."/>
            <person name="Walter M.C."/>
            <person name="O'Connor E."/>
            <person name="Balint B."/>
            <person name="Krizsan K."/>
            <person name="Kiss B."/>
            <person name="Hess J."/>
            <person name="Varga T."/>
            <person name="Slot J."/>
            <person name="Riley R."/>
            <person name="Boka B."/>
            <person name="Rigling D."/>
            <person name="Barry K."/>
            <person name="Lee J."/>
            <person name="Mihaltcheva S."/>
            <person name="LaButti K."/>
            <person name="Lipzen A."/>
            <person name="Waldron R."/>
            <person name="Moloney N.M."/>
            <person name="Sperisen C."/>
            <person name="Kredics L."/>
            <person name="Vagvoelgyi C."/>
            <person name="Patrignani A."/>
            <person name="Fitzpatrick D."/>
            <person name="Nagy I."/>
            <person name="Doyle S."/>
            <person name="Anderson J.B."/>
            <person name="Grigoriev I.V."/>
            <person name="Gueldener U."/>
            <person name="Muensterkoetter M."/>
            <person name="Nagy L.G."/>
        </authorList>
    </citation>
    <scope>NUCLEOTIDE SEQUENCE [LARGE SCALE GENOMIC DNA]</scope>
    <source>
        <strain evidence="6">Ar21-2</strain>
    </source>
</reference>
<feature type="transmembrane region" description="Helical" evidence="3">
    <location>
        <begin position="405"/>
        <end position="423"/>
    </location>
</feature>
<protein>
    <submittedName>
        <fullName evidence="5">MFS superfamily</fullName>
    </submittedName>
</protein>
<dbReference type="Proteomes" id="UP000217790">
    <property type="component" value="Unassembled WGS sequence"/>
</dbReference>
<dbReference type="InterPro" id="IPR020846">
    <property type="entry name" value="MFS_dom"/>
</dbReference>
<dbReference type="CDD" id="cd17324">
    <property type="entry name" value="MFS_NepI_like"/>
    <property type="match status" value="1"/>
</dbReference>
<dbReference type="AlphaFoldDB" id="A0A2H3DUW3"/>
<dbReference type="PANTHER" id="PTHR42910:SF1">
    <property type="entry name" value="MAJOR FACILITATOR SUPERFAMILY (MFS) PROFILE DOMAIN-CONTAINING PROTEIN"/>
    <property type="match status" value="1"/>
</dbReference>